<comment type="function">
    <text evidence="4">Part of the outer membrane protein assembly complex, which is involved in assembly and insertion of beta-barrel proteins into the outer membrane.</text>
</comment>
<dbReference type="Gene3D" id="1.25.40.10">
    <property type="entry name" value="Tetratricopeptide repeat domain"/>
    <property type="match status" value="1"/>
</dbReference>
<evidence type="ECO:0000259" key="6">
    <source>
        <dbReference type="Pfam" id="PF13525"/>
    </source>
</evidence>
<keyword evidence="1 4" id="KW-0732">Signal</keyword>
<dbReference type="KEGG" id="ppru:FDP22_01015"/>
<dbReference type="GO" id="GO:0043165">
    <property type="term" value="P:Gram-negative-bacterium-type cell outer membrane assembly"/>
    <property type="evidence" value="ECO:0007669"/>
    <property type="project" value="UniProtKB-UniRule"/>
</dbReference>
<dbReference type="Proteomes" id="UP000305888">
    <property type="component" value="Chromosome"/>
</dbReference>
<dbReference type="InterPro" id="IPR011990">
    <property type="entry name" value="TPR-like_helical_dom_sf"/>
</dbReference>
<dbReference type="HAMAP" id="MF_00922">
    <property type="entry name" value="OM_assembly_BamD"/>
    <property type="match status" value="1"/>
</dbReference>
<comment type="subunit">
    <text evidence="4">Part of the Bam complex.</text>
</comment>
<feature type="domain" description="Outer membrane lipoprotein BamD-like" evidence="6">
    <location>
        <begin position="34"/>
        <end position="229"/>
    </location>
</feature>
<evidence type="ECO:0000256" key="5">
    <source>
        <dbReference type="SAM" id="SignalP"/>
    </source>
</evidence>
<evidence type="ECO:0000313" key="8">
    <source>
        <dbReference type="Proteomes" id="UP000305888"/>
    </source>
</evidence>
<dbReference type="InterPro" id="IPR039565">
    <property type="entry name" value="BamD-like"/>
</dbReference>
<dbReference type="OrthoDB" id="9804044at2"/>
<comment type="similarity">
    <text evidence="4">Belongs to the BamD family.</text>
</comment>
<dbReference type="RefSeq" id="WP_138577138.1">
    <property type="nucleotide sequence ID" value="NZ_CP040818.1"/>
</dbReference>
<evidence type="ECO:0000256" key="1">
    <source>
        <dbReference type="ARBA" id="ARBA00022729"/>
    </source>
</evidence>
<feature type="signal peptide" evidence="5">
    <location>
        <begin position="1"/>
        <end position="25"/>
    </location>
</feature>
<comment type="subcellular location">
    <subcellularLocation>
        <location evidence="4">Cell outer membrane</location>
        <topology evidence="4">Lipid-anchor</topology>
    </subcellularLocation>
</comment>
<dbReference type="EMBL" id="CP040818">
    <property type="protein sequence ID" value="QDL90496.1"/>
    <property type="molecule type" value="Genomic_DNA"/>
</dbReference>
<evidence type="ECO:0000256" key="2">
    <source>
        <dbReference type="ARBA" id="ARBA00023136"/>
    </source>
</evidence>
<dbReference type="PROSITE" id="PS51257">
    <property type="entry name" value="PROKAR_LIPOPROTEIN"/>
    <property type="match status" value="1"/>
</dbReference>
<proteinExistence type="inferred from homology"/>
<dbReference type="InterPro" id="IPR017689">
    <property type="entry name" value="BamD"/>
</dbReference>
<dbReference type="GO" id="GO:0051205">
    <property type="term" value="P:protein insertion into membrane"/>
    <property type="evidence" value="ECO:0007669"/>
    <property type="project" value="UniProtKB-UniRule"/>
</dbReference>
<dbReference type="NCBIfam" id="TIGR03302">
    <property type="entry name" value="OM_YfiO"/>
    <property type="match status" value="1"/>
</dbReference>
<dbReference type="CDD" id="cd15830">
    <property type="entry name" value="BamD"/>
    <property type="match status" value="1"/>
</dbReference>
<dbReference type="AlphaFoldDB" id="A0A5B8FPQ7"/>
<dbReference type="GO" id="GO:0009279">
    <property type="term" value="C:cell outer membrane"/>
    <property type="evidence" value="ECO:0007669"/>
    <property type="project" value="UniProtKB-SubCell"/>
</dbReference>
<protein>
    <recommendedName>
        <fullName evidence="4">Outer membrane protein assembly factor BamD</fullName>
    </recommendedName>
</protein>
<dbReference type="Pfam" id="PF13525">
    <property type="entry name" value="YfiO"/>
    <property type="match status" value="1"/>
</dbReference>
<keyword evidence="4" id="KW-0564">Palmitate</keyword>
<evidence type="ECO:0000313" key="7">
    <source>
        <dbReference type="EMBL" id="QDL90496.1"/>
    </source>
</evidence>
<reference evidence="7 8" key="1">
    <citation type="submission" date="2019-06" db="EMBL/GenBank/DDBJ databases">
        <title>Genome sequence of Rhodobacteraceae bacterium D4M1.</title>
        <authorList>
            <person name="Cao J."/>
        </authorList>
    </citation>
    <scope>NUCLEOTIDE SEQUENCE [LARGE SCALE GENOMIC DNA]</scope>
    <source>
        <strain evidence="7 8">D4M1</strain>
    </source>
</reference>
<evidence type="ECO:0000256" key="3">
    <source>
        <dbReference type="ARBA" id="ARBA00023237"/>
    </source>
</evidence>
<dbReference type="SUPFAM" id="SSF48452">
    <property type="entry name" value="TPR-like"/>
    <property type="match status" value="1"/>
</dbReference>
<name>A0A5B8FPQ7_9RHOB</name>
<organism evidence="7 8">
    <name type="scientific">Paroceanicella profunda</name>
    <dbReference type="NCBI Taxonomy" id="2579971"/>
    <lineage>
        <taxon>Bacteria</taxon>
        <taxon>Pseudomonadati</taxon>
        <taxon>Pseudomonadota</taxon>
        <taxon>Alphaproteobacteria</taxon>
        <taxon>Rhodobacterales</taxon>
        <taxon>Paracoccaceae</taxon>
        <taxon>Paroceanicella</taxon>
    </lineage>
</organism>
<feature type="chain" id="PRO_5023514589" description="Outer membrane protein assembly factor BamD" evidence="5">
    <location>
        <begin position="26"/>
        <end position="278"/>
    </location>
</feature>
<sequence length="278" mass="31381">MAQFGKALKGASCAFLILLAGCSGGDNEQVTQDDRPADQIYADAEAQLDRGNAEEAGQLFDDVERLYPYSSWAKRAMIMSAYAYYRGQQFDKAEQAARRYLDFYPADKDAAYAQYLIGLSYYDQIVDVGRDQELTLKALRALRETELRYPDTEYARQAKLKYDLAMDHLAGKEMAIGRYYLKNGHYLAAINRFRAVIEEYQTTSQTAEALHRLVESYLALGLTDEAQTAGAILGHNFSASPWYQDSYTLLTNNGLRPEASGTGWLRSIYDQVVLGRWL</sequence>
<keyword evidence="4" id="KW-0449">Lipoprotein</keyword>
<keyword evidence="8" id="KW-1185">Reference proteome</keyword>
<accession>A0A5B8FPQ7</accession>
<gene>
    <name evidence="4" type="primary">bamD</name>
    <name evidence="7" type="ORF">FDP22_01015</name>
</gene>
<keyword evidence="3 4" id="KW-0998">Cell outer membrane</keyword>
<keyword evidence="2 4" id="KW-0472">Membrane</keyword>
<evidence type="ECO:0000256" key="4">
    <source>
        <dbReference type="HAMAP-Rule" id="MF_00922"/>
    </source>
</evidence>